<dbReference type="InterPro" id="IPR003959">
    <property type="entry name" value="ATPase_AAA_core"/>
</dbReference>
<evidence type="ECO:0000313" key="2">
    <source>
        <dbReference type="EMBL" id="CUH45466.1"/>
    </source>
</evidence>
<evidence type="ECO:0000259" key="1">
    <source>
        <dbReference type="SMART" id="SM00382"/>
    </source>
</evidence>
<dbReference type="Gene3D" id="3.40.50.300">
    <property type="entry name" value="P-loop containing nucleotide triphosphate hydrolases"/>
    <property type="match status" value="1"/>
</dbReference>
<name>A0A0P1E9T2_9RHOB</name>
<dbReference type="GO" id="GO:0005524">
    <property type="term" value="F:ATP binding"/>
    <property type="evidence" value="ECO:0007669"/>
    <property type="project" value="UniProtKB-KW"/>
</dbReference>
<dbReference type="InterPro" id="IPR027417">
    <property type="entry name" value="P-loop_NTPase"/>
</dbReference>
<accession>A0A0P1E9T2</accession>
<dbReference type="Proteomes" id="UP000050786">
    <property type="component" value="Unassembled WGS sequence"/>
</dbReference>
<keyword evidence="2" id="KW-0547">Nucleotide-binding</keyword>
<dbReference type="GO" id="GO:0016887">
    <property type="term" value="F:ATP hydrolysis activity"/>
    <property type="evidence" value="ECO:0007669"/>
    <property type="project" value="InterPro"/>
</dbReference>
<dbReference type="NCBIfam" id="TIGR04435">
    <property type="entry name" value="restrict_AAA_1"/>
    <property type="match status" value="1"/>
</dbReference>
<dbReference type="SMART" id="SM00382">
    <property type="entry name" value="AAA"/>
    <property type="match status" value="1"/>
</dbReference>
<gene>
    <name evidence="2" type="ORF">RUM4293_04381</name>
</gene>
<evidence type="ECO:0000313" key="3">
    <source>
        <dbReference type="Proteomes" id="UP000050786"/>
    </source>
</evidence>
<reference evidence="3" key="1">
    <citation type="submission" date="2015-09" db="EMBL/GenBank/DDBJ databases">
        <authorList>
            <person name="Rodrigo-Torres L."/>
            <person name="Arahal D.R."/>
        </authorList>
    </citation>
    <scope>NUCLEOTIDE SEQUENCE [LARGE SCALE GENOMIC DNA]</scope>
    <source>
        <strain evidence="3">CECT 4293</strain>
    </source>
</reference>
<dbReference type="InterPro" id="IPR051396">
    <property type="entry name" value="Bact_Antivir_Def_Nuclease"/>
</dbReference>
<dbReference type="RefSeq" id="WP_058275384.1">
    <property type="nucleotide sequence ID" value="NZ_CYPS01000067.1"/>
</dbReference>
<feature type="domain" description="AAA+ ATPase" evidence="1">
    <location>
        <begin position="36"/>
        <end position="450"/>
    </location>
</feature>
<keyword evidence="3" id="KW-1185">Reference proteome</keyword>
<proteinExistence type="predicted"/>
<dbReference type="InterPro" id="IPR003593">
    <property type="entry name" value="AAA+_ATPase"/>
</dbReference>
<keyword evidence="2" id="KW-0067">ATP-binding</keyword>
<sequence length="531" mass="59650">MRLRHLNIEKSSAGGGAFDGVFIDFGRGTTGATNDPLAPLCLIGANGAGKSQLLQLLAEIFQAAWHLHAPDEERDSANDEILFELTYLIGQTDDAEDEVRLARTLKGKRAGPIEMFKNEELLEPGSDAFSSCLPTLVVGYTSGENETLSLPFLFSRSGYAEDVRDIALKGDRSKKIPDNRLVLIDYGTNLEVLFASLMLGNEDVRKNLLSHSRLGDLKSCRCSVRLAHSAVSKVSKAKAAETGRKGIQLTDELEEIIDQLRRVATCWHLDEKSETYTFDFYISEETRKAFASFWDTSFEFYRSLHKLALLNDLAIPKSSRERIKKDVKNRKFASRLAEPQQEEMVFGFEEVRFWHEDARGGSVDYVSLSDGEHQQALILGAYAMITDRNTIFLLDEPESHFNPKWRVKFVRRLLEMAGNRGNQELLLTTHAPFVPSDMRRDQVLIFKRPRESGMVEVSAPPIETFGATFDRILETCFDIRPPNSEIAEDKIELLLKLDDEVAVEAGFRALGPSTGKALLADHLRKLKKKSS</sequence>
<dbReference type="EMBL" id="CYPS01000067">
    <property type="protein sequence ID" value="CUH45466.1"/>
    <property type="molecule type" value="Genomic_DNA"/>
</dbReference>
<dbReference type="Pfam" id="PF13304">
    <property type="entry name" value="AAA_21"/>
    <property type="match status" value="1"/>
</dbReference>
<dbReference type="PANTHER" id="PTHR43581">
    <property type="entry name" value="ATP/GTP PHOSPHATASE"/>
    <property type="match status" value="1"/>
</dbReference>
<dbReference type="PANTHER" id="PTHR43581:SF2">
    <property type="entry name" value="EXCINUCLEASE ATPASE SUBUNIT"/>
    <property type="match status" value="1"/>
</dbReference>
<dbReference type="SUPFAM" id="SSF52540">
    <property type="entry name" value="P-loop containing nucleoside triphosphate hydrolases"/>
    <property type="match status" value="1"/>
</dbReference>
<protein>
    <submittedName>
        <fullName evidence="2">Hemin importer ATP-binding subunit</fullName>
    </submittedName>
</protein>
<dbReference type="InterPro" id="IPR030974">
    <property type="entry name" value="Restrict_AAA"/>
</dbReference>
<organism evidence="2 3">
    <name type="scientific">Ruegeria atlantica</name>
    <dbReference type="NCBI Taxonomy" id="81569"/>
    <lineage>
        <taxon>Bacteria</taxon>
        <taxon>Pseudomonadati</taxon>
        <taxon>Pseudomonadota</taxon>
        <taxon>Alphaproteobacteria</taxon>
        <taxon>Rhodobacterales</taxon>
        <taxon>Roseobacteraceae</taxon>
        <taxon>Ruegeria</taxon>
    </lineage>
</organism>
<dbReference type="AlphaFoldDB" id="A0A0P1E9T2"/>